<dbReference type="Proteomes" id="UP000487268">
    <property type="component" value="Unassembled WGS sequence"/>
</dbReference>
<dbReference type="AlphaFoldDB" id="A0A7K0C1D7"/>
<keyword evidence="2" id="KW-1133">Transmembrane helix</keyword>
<dbReference type="EMBL" id="WEGH01000003">
    <property type="protein sequence ID" value="MQY07257.1"/>
    <property type="molecule type" value="Genomic_DNA"/>
</dbReference>
<dbReference type="InterPro" id="IPR036410">
    <property type="entry name" value="HSP_DnaJ_Cys-rich_dom_sf"/>
</dbReference>
<keyword evidence="2" id="KW-0472">Membrane</keyword>
<reference evidence="3 4" key="1">
    <citation type="submission" date="2019-10" db="EMBL/GenBank/DDBJ databases">
        <title>Actinomadura rubteroloni sp. nov. and Actinomadura macrotermitis sp. nov., isolated from the gut of fungus growing-termite Macrotermes natalensis.</title>
        <authorList>
            <person name="Benndorf R."/>
            <person name="Martin K."/>
            <person name="Kuefner M."/>
            <person name="De Beer W."/>
            <person name="Kaster A.-K."/>
            <person name="Vollmers J."/>
            <person name="Poulsen M."/>
            <person name="Beemelmanns C."/>
        </authorList>
    </citation>
    <scope>NUCLEOTIDE SEQUENCE [LARGE SCALE GENOMIC DNA]</scope>
    <source>
        <strain evidence="3 4">RB68</strain>
    </source>
</reference>
<name>A0A7K0C1D7_9ACTN</name>
<comment type="caution">
    <text evidence="3">The sequence shown here is derived from an EMBL/GenBank/DDBJ whole genome shotgun (WGS) entry which is preliminary data.</text>
</comment>
<feature type="compositionally biased region" description="Pro residues" evidence="1">
    <location>
        <begin position="25"/>
        <end position="38"/>
    </location>
</feature>
<dbReference type="SUPFAM" id="SSF57938">
    <property type="entry name" value="DnaJ/Hsp40 cysteine-rich domain"/>
    <property type="match status" value="1"/>
</dbReference>
<dbReference type="RefSeq" id="WP_153536956.1">
    <property type="nucleotide sequence ID" value="NZ_WEGH01000003.1"/>
</dbReference>
<feature type="region of interest" description="Disordered" evidence="1">
    <location>
        <begin position="14"/>
        <end position="43"/>
    </location>
</feature>
<proteinExistence type="predicted"/>
<evidence type="ECO:0000256" key="1">
    <source>
        <dbReference type="SAM" id="MobiDB-lite"/>
    </source>
</evidence>
<evidence type="ECO:0000313" key="4">
    <source>
        <dbReference type="Proteomes" id="UP000487268"/>
    </source>
</evidence>
<evidence type="ECO:0000256" key="2">
    <source>
        <dbReference type="SAM" id="Phobius"/>
    </source>
</evidence>
<gene>
    <name evidence="3" type="ORF">ACRB68_53570</name>
</gene>
<dbReference type="OrthoDB" id="3483758at2"/>
<evidence type="ECO:0000313" key="3">
    <source>
        <dbReference type="EMBL" id="MQY07257.1"/>
    </source>
</evidence>
<sequence>MTHRLDPTVFLPHPGVLLPATVPSSGPPSPTPTGPPGTPGGEHGQGGLIVVALLFGLIWALGYRVSIRLHPFKSCGRCSGSGKHRGTWFTGAYRACDRCGGTGREHRMFARDPYKQNPSKRRRQE</sequence>
<accession>A0A7K0C1D7</accession>
<organism evidence="3 4">
    <name type="scientific">Actinomadura macrotermitis</name>
    <dbReference type="NCBI Taxonomy" id="2585200"/>
    <lineage>
        <taxon>Bacteria</taxon>
        <taxon>Bacillati</taxon>
        <taxon>Actinomycetota</taxon>
        <taxon>Actinomycetes</taxon>
        <taxon>Streptosporangiales</taxon>
        <taxon>Thermomonosporaceae</taxon>
        <taxon>Actinomadura</taxon>
    </lineage>
</organism>
<keyword evidence="2" id="KW-0812">Transmembrane</keyword>
<protein>
    <submittedName>
        <fullName evidence="3">Uncharacterized protein</fullName>
    </submittedName>
</protein>
<feature type="transmembrane region" description="Helical" evidence="2">
    <location>
        <begin position="45"/>
        <end position="63"/>
    </location>
</feature>
<keyword evidence="4" id="KW-1185">Reference proteome</keyword>